<dbReference type="Pfam" id="PF03123">
    <property type="entry name" value="CAT_RBD"/>
    <property type="match status" value="1"/>
</dbReference>
<dbReference type="InterPro" id="IPR036650">
    <property type="entry name" value="CAT_RNA-bd_dom_sf"/>
</dbReference>
<evidence type="ECO:0000313" key="4">
    <source>
        <dbReference type="Proteomes" id="UP001055185"/>
    </source>
</evidence>
<dbReference type="Pfam" id="PF00874">
    <property type="entry name" value="PRD"/>
    <property type="match status" value="2"/>
</dbReference>
<dbReference type="GO" id="GO:0006355">
    <property type="term" value="P:regulation of DNA-templated transcription"/>
    <property type="evidence" value="ECO:0007669"/>
    <property type="project" value="InterPro"/>
</dbReference>
<dbReference type="PROSITE" id="PS51372">
    <property type="entry name" value="PRD_2"/>
    <property type="match status" value="2"/>
</dbReference>
<dbReference type="PANTHER" id="PTHR30185">
    <property type="entry name" value="CRYPTIC BETA-GLUCOSIDE BGL OPERON ANTITERMINATOR"/>
    <property type="match status" value="1"/>
</dbReference>
<proteinExistence type="predicted"/>
<dbReference type="PANTHER" id="PTHR30185:SF15">
    <property type="entry name" value="CRYPTIC BETA-GLUCOSIDE BGL OPERON ANTITERMINATOR"/>
    <property type="match status" value="1"/>
</dbReference>
<dbReference type="EMBL" id="BQKV01000046">
    <property type="protein sequence ID" value="GJN64827.1"/>
    <property type="molecule type" value="Genomic_DNA"/>
</dbReference>
<sequence length="285" mass="32992">MKVVKILNNNLVFAKDDAGREVIVKGLGIGFHANRGDTVDESRIGQIFYPQASQNLQQIQEFLLSIPAEYLNFVQDFVDEVKAREGVSFNSSIYLSLSDHLQGTLKRYREGISLQNVLLLDIQRLYKKEYTWGEQMLAEVAKAFGVQLPPDEAGFIALHFVNAEENQGGGDSYKIAAIVSDIVKTVRDYYSDLWFDENSLYYQRFLTHLKYFAQRYLHKELQANEDDGLFQLVSQQYRQAYGCVKLIFLMMEERYGYQMSKEEMMYLTIHIQTNAEHARRKDSQA</sequence>
<dbReference type="AlphaFoldDB" id="A0AA37J039"/>
<evidence type="ECO:0000256" key="1">
    <source>
        <dbReference type="ARBA" id="ARBA00022737"/>
    </source>
</evidence>
<protein>
    <submittedName>
        <fullName evidence="3">Transcription antiterminator LicT</fullName>
    </submittedName>
</protein>
<gene>
    <name evidence="3" type="primary">licT_2</name>
    <name evidence="3" type="ORF">JCM17207_14520</name>
</gene>
<keyword evidence="1" id="KW-0677">Repeat</keyword>
<reference evidence="3" key="1">
    <citation type="journal article" date="2022" name="Int. J. Syst. Evol. Microbiol.">
        <title>Genome-based, phenotypic and chemotaxonomic classification of Faecalibacterium strains: proposal of three novel species Faecalibacterium duncaniae sp. nov., Faecalibacterium hattorii sp. nov. and Faecalibacterium gallinarum sp. nov. .</title>
        <authorList>
            <person name="Sakamoto M."/>
            <person name="Sakurai N."/>
            <person name="Tanno H."/>
            <person name="Iino T."/>
            <person name="Ohkuma M."/>
            <person name="Endo A."/>
        </authorList>
    </citation>
    <scope>NUCLEOTIDE SEQUENCE</scope>
    <source>
        <strain evidence="3">JCM 17207</strain>
    </source>
</reference>
<name>A0AA37J039_9FIRM</name>
<feature type="domain" description="PRD" evidence="2">
    <location>
        <begin position="171"/>
        <end position="281"/>
    </location>
</feature>
<dbReference type="SUPFAM" id="SSF63520">
    <property type="entry name" value="PTS-regulatory domain, PRD"/>
    <property type="match status" value="2"/>
</dbReference>
<dbReference type="Gene3D" id="2.30.24.10">
    <property type="entry name" value="CAT RNA-binding domain"/>
    <property type="match status" value="1"/>
</dbReference>
<dbReference type="InterPro" id="IPR036634">
    <property type="entry name" value="PRD_sf"/>
</dbReference>
<feature type="domain" description="PRD" evidence="2">
    <location>
        <begin position="65"/>
        <end position="170"/>
    </location>
</feature>
<dbReference type="RefSeq" id="WP_238317017.1">
    <property type="nucleotide sequence ID" value="NZ_BQKV01000046.1"/>
</dbReference>
<organism evidence="3 4">
    <name type="scientific">Faecalibacterium gallinarum</name>
    <dbReference type="NCBI Taxonomy" id="2903556"/>
    <lineage>
        <taxon>Bacteria</taxon>
        <taxon>Bacillati</taxon>
        <taxon>Bacillota</taxon>
        <taxon>Clostridia</taxon>
        <taxon>Eubacteriales</taxon>
        <taxon>Oscillospiraceae</taxon>
        <taxon>Faecalibacterium</taxon>
    </lineage>
</organism>
<dbReference type="Proteomes" id="UP001055185">
    <property type="component" value="Unassembled WGS sequence"/>
</dbReference>
<dbReference type="InterPro" id="IPR050661">
    <property type="entry name" value="BglG_antiterminators"/>
</dbReference>
<dbReference type="InterPro" id="IPR004341">
    <property type="entry name" value="CAT_RNA-bd_dom"/>
</dbReference>
<dbReference type="Gene3D" id="1.10.1790.10">
    <property type="entry name" value="PRD domain"/>
    <property type="match status" value="2"/>
</dbReference>
<dbReference type="GO" id="GO:0003723">
    <property type="term" value="F:RNA binding"/>
    <property type="evidence" value="ECO:0007669"/>
    <property type="project" value="InterPro"/>
</dbReference>
<dbReference type="SMART" id="SM01061">
    <property type="entry name" value="CAT_RBD"/>
    <property type="match status" value="1"/>
</dbReference>
<dbReference type="SUPFAM" id="SSF50151">
    <property type="entry name" value="SacY-like RNA-binding domain"/>
    <property type="match status" value="1"/>
</dbReference>
<comment type="caution">
    <text evidence="3">The sequence shown here is derived from an EMBL/GenBank/DDBJ whole genome shotgun (WGS) entry which is preliminary data.</text>
</comment>
<dbReference type="InterPro" id="IPR011608">
    <property type="entry name" value="PRD"/>
</dbReference>
<keyword evidence="4" id="KW-1185">Reference proteome</keyword>
<evidence type="ECO:0000259" key="2">
    <source>
        <dbReference type="PROSITE" id="PS51372"/>
    </source>
</evidence>
<accession>A0AA37J039</accession>
<evidence type="ECO:0000313" key="3">
    <source>
        <dbReference type="EMBL" id="GJN64827.1"/>
    </source>
</evidence>